<evidence type="ECO:0000313" key="2">
    <source>
        <dbReference type="EMBL" id="TFK47250.1"/>
    </source>
</evidence>
<protein>
    <submittedName>
        <fullName evidence="2">Uncharacterized protein</fullName>
    </submittedName>
</protein>
<organism evidence="2 3">
    <name type="scientific">Heliocybe sulcata</name>
    <dbReference type="NCBI Taxonomy" id="5364"/>
    <lineage>
        <taxon>Eukaryota</taxon>
        <taxon>Fungi</taxon>
        <taxon>Dikarya</taxon>
        <taxon>Basidiomycota</taxon>
        <taxon>Agaricomycotina</taxon>
        <taxon>Agaricomycetes</taxon>
        <taxon>Gloeophyllales</taxon>
        <taxon>Gloeophyllaceae</taxon>
        <taxon>Heliocybe</taxon>
    </lineage>
</organism>
<evidence type="ECO:0000313" key="3">
    <source>
        <dbReference type="Proteomes" id="UP000305948"/>
    </source>
</evidence>
<sequence length="729" mass="80422">MDMSFDIPSPTRNLKASMLYQGLQSTKGRTPYGFHTATASPVPGVDVLPTAGWKQAIPTHHTLHAYPAECKTVAVRVLMDVLLRLRIAKWRVSNANQEPFKRGMQLPYYRSLAIDNVQSEVDEVISETFPATSNTATFAKQVSARLLTAHAIPSIIGALEDIDRLHSMGLLELGGKKYATFTPSHGEDEAKITNPGFTFAMLSCPDRLEISWPAEYGQNYLAAVMKLAQALRDEQKEPSYLDFVGFHFGYHRLSKGEPLPASEARFLGTVGFRKDAQTYLSLTDPGDGHVSGTTRKSRWMTGAIVHVEHLERPQNLPREMIESYRIPSILDFASVRLHTGREAPNTYFVGRALRDSISRDFSYDFVKVVSTTSAAASAAFQLGAAECKVAMDGLTTTQMVEYMQALAGHVLKKPGKQYMSAAFNINHPIVDDLDGEHKVLEGIMEIGLRGIELAALGGFDKVTWDGASDKYPSHPVIVQLGAQNALELVHKAHERGLTTYMSAGFKFHNVKDAVFAGVDGIGIGGAQILRYMDGGSGMHGPYTEENIDRIMVERNNAESSIRGQGVRLLARLDQMHFEGSLSDSEEKLREPLYKALYECAEGEIYEMLFDNKDTKAVLAIPGDGEQPWTGTASRLLRHASPTLKKGAESEEQWEGFVSALLNLLETKDEEGLFDYAQSEPWAGMRKAYRTTIGEGDRAFKGEPRVRVKTTPYGGRAAKEGSDEVTVDKE</sequence>
<keyword evidence="3" id="KW-1185">Reference proteome</keyword>
<feature type="compositionally biased region" description="Basic and acidic residues" evidence="1">
    <location>
        <begin position="716"/>
        <end position="729"/>
    </location>
</feature>
<dbReference type="EMBL" id="ML213525">
    <property type="protein sequence ID" value="TFK47250.1"/>
    <property type="molecule type" value="Genomic_DNA"/>
</dbReference>
<proteinExistence type="predicted"/>
<accession>A0A5C3MQL1</accession>
<dbReference type="Proteomes" id="UP000305948">
    <property type="component" value="Unassembled WGS sequence"/>
</dbReference>
<evidence type="ECO:0000256" key="1">
    <source>
        <dbReference type="SAM" id="MobiDB-lite"/>
    </source>
</evidence>
<reference evidence="2 3" key="1">
    <citation type="journal article" date="2019" name="Nat. Ecol. Evol.">
        <title>Megaphylogeny resolves global patterns of mushroom evolution.</title>
        <authorList>
            <person name="Varga T."/>
            <person name="Krizsan K."/>
            <person name="Foldi C."/>
            <person name="Dima B."/>
            <person name="Sanchez-Garcia M."/>
            <person name="Sanchez-Ramirez S."/>
            <person name="Szollosi G.J."/>
            <person name="Szarkandi J.G."/>
            <person name="Papp V."/>
            <person name="Albert L."/>
            <person name="Andreopoulos W."/>
            <person name="Angelini C."/>
            <person name="Antonin V."/>
            <person name="Barry K.W."/>
            <person name="Bougher N.L."/>
            <person name="Buchanan P."/>
            <person name="Buyck B."/>
            <person name="Bense V."/>
            <person name="Catcheside P."/>
            <person name="Chovatia M."/>
            <person name="Cooper J."/>
            <person name="Damon W."/>
            <person name="Desjardin D."/>
            <person name="Finy P."/>
            <person name="Geml J."/>
            <person name="Haridas S."/>
            <person name="Hughes K."/>
            <person name="Justo A."/>
            <person name="Karasinski D."/>
            <person name="Kautmanova I."/>
            <person name="Kiss B."/>
            <person name="Kocsube S."/>
            <person name="Kotiranta H."/>
            <person name="LaButti K.M."/>
            <person name="Lechner B.E."/>
            <person name="Liimatainen K."/>
            <person name="Lipzen A."/>
            <person name="Lukacs Z."/>
            <person name="Mihaltcheva S."/>
            <person name="Morgado L.N."/>
            <person name="Niskanen T."/>
            <person name="Noordeloos M.E."/>
            <person name="Ohm R.A."/>
            <person name="Ortiz-Santana B."/>
            <person name="Ovrebo C."/>
            <person name="Racz N."/>
            <person name="Riley R."/>
            <person name="Savchenko A."/>
            <person name="Shiryaev A."/>
            <person name="Soop K."/>
            <person name="Spirin V."/>
            <person name="Szebenyi C."/>
            <person name="Tomsovsky M."/>
            <person name="Tulloss R.E."/>
            <person name="Uehling J."/>
            <person name="Grigoriev I.V."/>
            <person name="Vagvolgyi C."/>
            <person name="Papp T."/>
            <person name="Martin F.M."/>
            <person name="Miettinen O."/>
            <person name="Hibbett D.S."/>
            <person name="Nagy L.G."/>
        </authorList>
    </citation>
    <scope>NUCLEOTIDE SEQUENCE [LARGE SCALE GENOMIC DNA]</scope>
    <source>
        <strain evidence="2 3">OMC1185</strain>
    </source>
</reference>
<dbReference type="AlphaFoldDB" id="A0A5C3MQL1"/>
<gene>
    <name evidence="2" type="ORF">OE88DRAFT_1738924</name>
</gene>
<name>A0A5C3MQL1_9AGAM</name>
<feature type="region of interest" description="Disordered" evidence="1">
    <location>
        <begin position="710"/>
        <end position="729"/>
    </location>
</feature>
<dbReference type="OrthoDB" id="2134446at2759"/>